<evidence type="ECO:0000256" key="3">
    <source>
        <dbReference type="ARBA" id="ARBA00023125"/>
    </source>
</evidence>
<dbReference type="SUPFAM" id="SSF47113">
    <property type="entry name" value="Histone-fold"/>
    <property type="match status" value="1"/>
</dbReference>
<evidence type="ECO:0000256" key="5">
    <source>
        <dbReference type="SAM" id="MobiDB-lite"/>
    </source>
</evidence>
<reference evidence="6" key="1">
    <citation type="submission" date="2022-08" db="EMBL/GenBank/DDBJ databases">
        <title>Novel sulfate-reducing endosymbionts in the free-living metamonad Anaeramoeba.</title>
        <authorList>
            <person name="Jerlstrom-Hultqvist J."/>
            <person name="Cepicka I."/>
            <person name="Gallot-Lavallee L."/>
            <person name="Salas-Leiva D."/>
            <person name="Curtis B.A."/>
            <person name="Zahonova K."/>
            <person name="Pipaliya S."/>
            <person name="Dacks J."/>
            <person name="Roger A.J."/>
        </authorList>
    </citation>
    <scope>NUCLEOTIDE SEQUENCE</scope>
    <source>
        <strain evidence="6">Schooner1</strain>
    </source>
</reference>
<dbReference type="EMBL" id="JAOAOG010000054">
    <property type="protein sequence ID" value="KAJ6251846.1"/>
    <property type="molecule type" value="Genomic_DNA"/>
</dbReference>
<feature type="compositionally biased region" description="Basic residues" evidence="5">
    <location>
        <begin position="118"/>
        <end position="131"/>
    </location>
</feature>
<proteinExistence type="inferred from homology"/>
<evidence type="ECO:0000313" key="7">
    <source>
        <dbReference type="Proteomes" id="UP001150062"/>
    </source>
</evidence>
<dbReference type="Gene3D" id="1.10.20.10">
    <property type="entry name" value="Histone, subunit A"/>
    <property type="match status" value="1"/>
</dbReference>
<dbReference type="PANTHER" id="PTHR22980:SF0">
    <property type="entry name" value="CENTROMERE PROTEIN S"/>
    <property type="match status" value="1"/>
</dbReference>
<keyword evidence="7" id="KW-1185">Reference proteome</keyword>
<dbReference type="Pfam" id="PF15630">
    <property type="entry name" value="CENP-S"/>
    <property type="match status" value="1"/>
</dbReference>
<gene>
    <name evidence="6" type="ORF">M0813_01616</name>
</gene>
<comment type="similarity">
    <text evidence="1">Belongs to the TAF9 family. CENP-S/MHF1 subfamily.</text>
</comment>
<dbReference type="Proteomes" id="UP001150062">
    <property type="component" value="Unassembled WGS sequence"/>
</dbReference>
<evidence type="ECO:0000256" key="1">
    <source>
        <dbReference type="ARBA" id="ARBA00006612"/>
    </source>
</evidence>
<dbReference type="InterPro" id="IPR009072">
    <property type="entry name" value="Histone-fold"/>
</dbReference>
<protein>
    <submittedName>
        <fullName evidence="6">Centromere protein s</fullName>
    </submittedName>
</protein>
<keyword evidence="3" id="KW-0238">DNA-binding</keyword>
<keyword evidence="2" id="KW-0227">DNA damage</keyword>
<accession>A0ABQ8Z4W8</accession>
<keyword evidence="4" id="KW-0234">DNA repair</keyword>
<feature type="region of interest" description="Disordered" evidence="5">
    <location>
        <begin position="156"/>
        <end position="203"/>
    </location>
</feature>
<evidence type="ECO:0000256" key="4">
    <source>
        <dbReference type="ARBA" id="ARBA00023204"/>
    </source>
</evidence>
<feature type="compositionally biased region" description="Basic and acidic residues" evidence="5">
    <location>
        <begin position="156"/>
        <end position="186"/>
    </location>
</feature>
<feature type="region of interest" description="Disordered" evidence="5">
    <location>
        <begin position="110"/>
        <end position="131"/>
    </location>
</feature>
<name>A0ABQ8Z4W8_9EUKA</name>
<dbReference type="CDD" id="cd22919">
    <property type="entry name" value="HFD_CENP-S"/>
    <property type="match status" value="1"/>
</dbReference>
<organism evidence="6 7">
    <name type="scientific">Anaeramoeba flamelloides</name>
    <dbReference type="NCBI Taxonomy" id="1746091"/>
    <lineage>
        <taxon>Eukaryota</taxon>
        <taxon>Metamonada</taxon>
        <taxon>Anaeramoebidae</taxon>
        <taxon>Anaeramoeba</taxon>
    </lineage>
</organism>
<sequence>MNNSNTRQTTKKQPLDFQVTEKTRKLRDSFDHTIFEIFTNEARKDHISVSKIALHTYSHLLYNYLLKTICRDLERFSSHAGRVTIKPADLLLICRRNKTLHELMRSKVEELNEEKKRSREKTKKKKKKKEKAIKINEEQFSNDFQIEKEFQNETIFEENKFGNKNENENENEKEKEKEKDNEKDTENNNNIINQNIDDFSFQDSDDFEAQFDFLSD</sequence>
<comment type="caution">
    <text evidence="6">The sequence shown here is derived from an EMBL/GenBank/DDBJ whole genome shotgun (WGS) entry which is preliminary data.</text>
</comment>
<evidence type="ECO:0000313" key="6">
    <source>
        <dbReference type="EMBL" id="KAJ6251846.1"/>
    </source>
</evidence>
<dbReference type="InterPro" id="IPR029003">
    <property type="entry name" value="CENP-S/Mhf1"/>
</dbReference>
<dbReference type="PANTHER" id="PTHR22980">
    <property type="entry name" value="CORTISTATIN"/>
    <property type="match status" value="1"/>
</dbReference>
<evidence type="ECO:0000256" key="2">
    <source>
        <dbReference type="ARBA" id="ARBA00022763"/>
    </source>
</evidence>